<organism evidence="1 2">
    <name type="scientific">Caerostris extrusa</name>
    <name type="common">Bark spider</name>
    <name type="synonym">Caerostris bankana</name>
    <dbReference type="NCBI Taxonomy" id="172846"/>
    <lineage>
        <taxon>Eukaryota</taxon>
        <taxon>Metazoa</taxon>
        <taxon>Ecdysozoa</taxon>
        <taxon>Arthropoda</taxon>
        <taxon>Chelicerata</taxon>
        <taxon>Arachnida</taxon>
        <taxon>Araneae</taxon>
        <taxon>Araneomorphae</taxon>
        <taxon>Entelegynae</taxon>
        <taxon>Araneoidea</taxon>
        <taxon>Araneidae</taxon>
        <taxon>Caerostris</taxon>
    </lineage>
</organism>
<evidence type="ECO:0000313" key="1">
    <source>
        <dbReference type="EMBL" id="GIY59789.1"/>
    </source>
</evidence>
<keyword evidence="2" id="KW-1185">Reference proteome</keyword>
<comment type="caution">
    <text evidence="1">The sequence shown here is derived from an EMBL/GenBank/DDBJ whole genome shotgun (WGS) entry which is preliminary data.</text>
</comment>
<protein>
    <submittedName>
        <fullName evidence="1">RBR-type E3 ubiquitin transferase</fullName>
    </submittedName>
</protein>
<dbReference type="AlphaFoldDB" id="A0AAV4UPY2"/>
<sequence length="1204" mass="134906">MDTISFLTLTGDFPNKELISSTDNESKEVISEFNDFKDKNIKDSNSFTTEQIQSCTKSESSSETSLIKAIEVAPDDQMIPSNESIIDSVSETPTSNLDFIKPSYDTEEPLIETVEVVPDDKTPSFKEETLLKEDPTSKKFLETTSSDLNSIKTSRDTNEDLIKATEVVLDDTTEETLFKKDSNNEKIPEIPASDFIEASHTRENISKINESLVSDAELAGERDIKIPATFEQKEDSVKACAVYETKEKGSDAFPKNIEVLPNPVSDVSGAECIPNFGTERKISPPLDEDVCLEDQIDICAQLKTASILDDEKLKNIEVKLPELIAQDTSTSIVDFKGIGTDTESSSDQIETVSTFESVGEFEFNILKPETEISHIKIDDSDSHAQDAENKFPEKSVDKQKVIIPCIEEQDTSVVDFKGIVSDSLVNDQLKFTSEDNQINICKFAEQVDSNVFKPKVEELVDSSVEYDDLNSSLISVASNIESAAEEKEVSISEQDCIVDFKGIITESELITDQQGVKQKELYRILKTTNKSTLQKEKETTVDFKEIIPESELVTDQQRCQSEKNTENICQEKSIKEREVRTFENIEQDNCIVDFKGVISDSENNQQKHITERERETTVDFKEIIPESELVTDQQRCQSESKVTIIPESTSLESDLLKIEKDTQISSINETVIENTENICQEKSIKEREVRTFENIEQDNCIVDFKGVISDSENNQQKRKTICEAMGSLVSTVQGSSEEKAKDVATFKDVEKEIVVDLTKTVLDKEISNNQHISKEIEPVIQLKQNIIEATPEKVADGVKEVISKDVEQDTYIVDFKGMILNSNLTEENITTPKEDTKSHLCDADIATDAEITVQSSVSDEEMIKKDLSTTQIEESLTLNTAEENAESKSLNDFIDVSNKLPATDSKEPNKILENTSETIGSCLNLIEENDLGLNGRQPDSEKLLENDEVSIKDDLTDASYHSLSEESNIGFDEESEATDNDFIDEFVQRNLPVSEENQVTAIFEGLINGSAKKDVNNISSEEDLANNNMPIKHSIPEGIPLRDSSEEMMKSEIDVGENITANNLISDISVQNNGFSDNISKENESIKKTTESVVENSIYSEADSSHFHSAREDIDNNSVFTSDDDFTDVPSHITLTEDSDRWSDVETDTSVGIEEFDIDSFDMMKEKTPTREDYNLELQSKFAEPDSQKLLCDQMIFYGNRIHN</sequence>
<evidence type="ECO:0000313" key="2">
    <source>
        <dbReference type="Proteomes" id="UP001054945"/>
    </source>
</evidence>
<accession>A0AAV4UPY2</accession>
<proteinExistence type="predicted"/>
<dbReference type="Proteomes" id="UP001054945">
    <property type="component" value="Unassembled WGS sequence"/>
</dbReference>
<dbReference type="GO" id="GO:0016740">
    <property type="term" value="F:transferase activity"/>
    <property type="evidence" value="ECO:0007669"/>
    <property type="project" value="UniProtKB-KW"/>
</dbReference>
<gene>
    <name evidence="1" type="primary">Rnf31_0</name>
    <name evidence="1" type="ORF">CEXT_435861</name>
</gene>
<reference evidence="1 2" key="1">
    <citation type="submission" date="2021-06" db="EMBL/GenBank/DDBJ databases">
        <title>Caerostris extrusa draft genome.</title>
        <authorList>
            <person name="Kono N."/>
            <person name="Arakawa K."/>
        </authorList>
    </citation>
    <scope>NUCLEOTIDE SEQUENCE [LARGE SCALE GENOMIC DNA]</scope>
</reference>
<dbReference type="EMBL" id="BPLR01013243">
    <property type="protein sequence ID" value="GIY59789.1"/>
    <property type="molecule type" value="Genomic_DNA"/>
</dbReference>
<name>A0AAV4UPY2_CAEEX</name>
<keyword evidence="1" id="KW-0808">Transferase</keyword>